<feature type="region of interest" description="Disordered" evidence="1">
    <location>
        <begin position="1048"/>
        <end position="1082"/>
    </location>
</feature>
<feature type="region of interest" description="Disordered" evidence="1">
    <location>
        <begin position="869"/>
        <end position="1010"/>
    </location>
</feature>
<feature type="region of interest" description="Disordered" evidence="1">
    <location>
        <begin position="775"/>
        <end position="839"/>
    </location>
</feature>
<dbReference type="GO" id="GO:0005829">
    <property type="term" value="C:cytosol"/>
    <property type="evidence" value="ECO:0007669"/>
    <property type="project" value="TreeGrafter"/>
</dbReference>
<evidence type="ECO:0008006" key="6">
    <source>
        <dbReference type="Google" id="ProtNLM"/>
    </source>
</evidence>
<evidence type="ECO:0000259" key="3">
    <source>
        <dbReference type="PROSITE" id="PS50010"/>
    </source>
</evidence>
<feature type="compositionally biased region" description="Low complexity" evidence="1">
    <location>
        <begin position="809"/>
        <end position="832"/>
    </location>
</feature>
<proteinExistence type="predicted"/>
<dbReference type="InterPro" id="IPR001849">
    <property type="entry name" value="PH_domain"/>
</dbReference>
<dbReference type="SUPFAM" id="SSF50729">
    <property type="entry name" value="PH domain-like"/>
    <property type="match status" value="1"/>
</dbReference>
<dbReference type="InterPro" id="IPR053086">
    <property type="entry name" value="RhoGEF_domain"/>
</dbReference>
<dbReference type="EMBL" id="JAIXMP010000001">
    <property type="protein sequence ID" value="KAI9278545.1"/>
    <property type="molecule type" value="Genomic_DNA"/>
</dbReference>
<dbReference type="InterPro" id="IPR011993">
    <property type="entry name" value="PH-like_dom_sf"/>
</dbReference>
<dbReference type="CDD" id="cd00821">
    <property type="entry name" value="PH"/>
    <property type="match status" value="1"/>
</dbReference>
<feature type="region of interest" description="Disordered" evidence="1">
    <location>
        <begin position="472"/>
        <end position="503"/>
    </location>
</feature>
<feature type="compositionally biased region" description="Low complexity" evidence="1">
    <location>
        <begin position="10"/>
        <end position="20"/>
    </location>
</feature>
<dbReference type="SUPFAM" id="SSF48065">
    <property type="entry name" value="DBL homology domain (DH-domain)"/>
    <property type="match status" value="1"/>
</dbReference>
<protein>
    <recommendedName>
        <fullName evidence="6">DH domain-containing protein</fullName>
    </recommendedName>
</protein>
<evidence type="ECO:0000259" key="2">
    <source>
        <dbReference type="PROSITE" id="PS50003"/>
    </source>
</evidence>
<dbReference type="AlphaFoldDB" id="A0AAD5KRI8"/>
<feature type="region of interest" description="Disordered" evidence="1">
    <location>
        <begin position="716"/>
        <end position="747"/>
    </location>
</feature>
<dbReference type="PANTHER" id="PTHR45834:SF3">
    <property type="entry name" value="RHO GUANINE NUCLEOTIDE EXCHANGE FACTOR 3, ISOFORM L"/>
    <property type="match status" value="1"/>
</dbReference>
<feature type="compositionally biased region" description="Polar residues" evidence="1">
    <location>
        <begin position="725"/>
        <end position="747"/>
    </location>
</feature>
<organism evidence="4 5">
    <name type="scientific">Phascolomyces articulosus</name>
    <dbReference type="NCBI Taxonomy" id="60185"/>
    <lineage>
        <taxon>Eukaryota</taxon>
        <taxon>Fungi</taxon>
        <taxon>Fungi incertae sedis</taxon>
        <taxon>Mucoromycota</taxon>
        <taxon>Mucoromycotina</taxon>
        <taxon>Mucoromycetes</taxon>
        <taxon>Mucorales</taxon>
        <taxon>Lichtheimiaceae</taxon>
        <taxon>Phascolomyces</taxon>
    </lineage>
</organism>
<dbReference type="SMART" id="SM00233">
    <property type="entry name" value="PH"/>
    <property type="match status" value="1"/>
</dbReference>
<comment type="caution">
    <text evidence="4">The sequence shown here is derived from an EMBL/GenBank/DDBJ whole genome shotgun (WGS) entry which is preliminary data.</text>
</comment>
<sequence>MGTNPIIMSNNNNNNQQQQQGSRVGESRPTTASSMGDMDEEEYQLSKQTMRRNHAIHELFETERDYVADLGRLVEVYFDVLARQDWIPFQHKQTIFRNASDLLSFHRLFFATLDPDNEVNHSHAHDEPQKDIGGHIAKTFLKMGDHFIMYTQYCDLHDEAWALCEEYRDRPEWSQFTKESMALITTTDGSTVVPVATSSVVSGSIMMDQPSSMSHQQQPQLASSVSSSPIGKKLQFEDYLIKPVQRICRYQLLLKEIIRYTPNDTQSYTLLTNAMHLIRETVAEIDRLKNVKDISKRTERFVQRFDGDWRINKRHVVKLGNVLISGAIEVTYTALGQSVAKPRYMGCFVFPTYLILVRPKKVTTYEPKHWFPLRLAELEDLSDIEGQREHAFVVRCKKHTFAFSATCNQEKQLWLKHLEQAIDTAKNDESRDELIVPSLSGIAATSNKQSQQQQQRQSNVRLSRSFTNILDMKLSSSPSSSGGGNNNDNQSSGSASTSSNNNITSMPIKLKRSISTSVQLNDIITNDISAIKDTTSPPPPATRLQKRYSADYPATRRKELLKSRTNSDITRKRPGSLDMLSSTPIMTPTPSTPTNMIGKMSMQIKSNHQNALRVAVDHKLHAVCTQDYLSSRATWYLRERENSTVDLRKRKSMPFMRSSASSFSIMSPSRRISEQPQPQPIPQQLQSNDFDVQSTVSSITSTAAGTAVASTIATVTPATMGGDGSSSDMLKSSYNNNHRSSSQRRTLTHSASDFYSMSPSSSPFVDVKSEYIHPTSNIPSTTTTAIHHSSSQPQPRLAIDTTNADPPHSNNSNFSRRTSSPAPPTTSTATTPNSLFSGRMDRSFSTLSMQPFKKNALMDRMFNKLSNLSKKASITRSQSRMPYHSRNTGQHYHHQHHDDNDIEEYEEDYDGDEGDYHDAGSQCTGGDYTSDMNSYIASEMGESRQDSMSHVSLRRYRSTATDQGGQRRQRRRSSHNKGPIFRWIRSESGVSTSKRTYNQDLNSTNGNNNNYHQHLDRPPVAFAYASTPAVDESQQYQQGRTNHWKRKFSTKKMSSSIGGNATTTSPSTAHYLHKNKGSSMHF</sequence>
<feature type="compositionally biased region" description="Low complexity" evidence="1">
    <location>
        <begin position="581"/>
        <end position="591"/>
    </location>
</feature>
<dbReference type="InterPro" id="IPR035899">
    <property type="entry name" value="DBL_dom_sf"/>
</dbReference>
<evidence type="ECO:0000313" key="5">
    <source>
        <dbReference type="Proteomes" id="UP001209540"/>
    </source>
</evidence>
<dbReference type="Pfam" id="PF00169">
    <property type="entry name" value="PH"/>
    <property type="match status" value="1"/>
</dbReference>
<feature type="domain" description="DH" evidence="3">
    <location>
        <begin position="51"/>
        <end position="288"/>
    </location>
</feature>
<evidence type="ECO:0000256" key="1">
    <source>
        <dbReference type="SAM" id="MobiDB-lite"/>
    </source>
</evidence>
<feature type="compositionally biased region" description="Low complexity" evidence="1">
    <location>
        <begin position="780"/>
        <end position="791"/>
    </location>
</feature>
<name>A0AAD5KRI8_9FUNG</name>
<feature type="region of interest" description="Disordered" evidence="1">
    <location>
        <begin position="1"/>
        <end position="40"/>
    </location>
</feature>
<keyword evidence="5" id="KW-1185">Reference proteome</keyword>
<dbReference type="GO" id="GO:0005085">
    <property type="term" value="F:guanyl-nucleotide exchange factor activity"/>
    <property type="evidence" value="ECO:0007669"/>
    <property type="project" value="InterPro"/>
</dbReference>
<dbReference type="Gene3D" id="1.20.900.10">
    <property type="entry name" value="Dbl homology (DH) domain"/>
    <property type="match status" value="1"/>
</dbReference>
<dbReference type="Pfam" id="PF00621">
    <property type="entry name" value="RhoGEF"/>
    <property type="match status" value="1"/>
</dbReference>
<dbReference type="CDD" id="cd00160">
    <property type="entry name" value="RhoGEF"/>
    <property type="match status" value="1"/>
</dbReference>
<dbReference type="InterPro" id="IPR000219">
    <property type="entry name" value="DH_dom"/>
</dbReference>
<feature type="compositionally biased region" description="Polar residues" evidence="1">
    <location>
        <begin position="988"/>
        <end position="1010"/>
    </location>
</feature>
<reference evidence="4" key="1">
    <citation type="journal article" date="2022" name="IScience">
        <title>Evolution of zygomycete secretomes and the origins of terrestrial fungal ecologies.</title>
        <authorList>
            <person name="Chang Y."/>
            <person name="Wang Y."/>
            <person name="Mondo S."/>
            <person name="Ahrendt S."/>
            <person name="Andreopoulos W."/>
            <person name="Barry K."/>
            <person name="Beard J."/>
            <person name="Benny G.L."/>
            <person name="Blankenship S."/>
            <person name="Bonito G."/>
            <person name="Cuomo C."/>
            <person name="Desiro A."/>
            <person name="Gervers K.A."/>
            <person name="Hundley H."/>
            <person name="Kuo A."/>
            <person name="LaButti K."/>
            <person name="Lang B.F."/>
            <person name="Lipzen A."/>
            <person name="O'Donnell K."/>
            <person name="Pangilinan J."/>
            <person name="Reynolds N."/>
            <person name="Sandor L."/>
            <person name="Smith M.E."/>
            <person name="Tsang A."/>
            <person name="Grigoriev I.V."/>
            <person name="Stajich J.E."/>
            <person name="Spatafora J.W."/>
        </authorList>
    </citation>
    <scope>NUCLEOTIDE SEQUENCE</scope>
    <source>
        <strain evidence="4">RSA 2281</strain>
    </source>
</reference>
<dbReference type="Gene3D" id="2.30.29.30">
    <property type="entry name" value="Pleckstrin-homology domain (PH domain)/Phosphotyrosine-binding domain (PTB)"/>
    <property type="match status" value="1"/>
</dbReference>
<feature type="domain" description="PH" evidence="2">
    <location>
        <begin position="321"/>
        <end position="423"/>
    </location>
</feature>
<evidence type="ECO:0000313" key="4">
    <source>
        <dbReference type="EMBL" id="KAI9278545.1"/>
    </source>
</evidence>
<feature type="compositionally biased region" description="Acidic residues" evidence="1">
    <location>
        <begin position="900"/>
        <end position="915"/>
    </location>
</feature>
<feature type="compositionally biased region" description="Polar residues" evidence="1">
    <location>
        <begin position="869"/>
        <end position="889"/>
    </location>
</feature>
<dbReference type="PANTHER" id="PTHR45834">
    <property type="entry name" value="RHO GUANINE NUCLEOTIDE EXCHANGE FACTOR 9-RELATED"/>
    <property type="match status" value="1"/>
</dbReference>
<gene>
    <name evidence="4" type="ORF">BDA99DRAFT_492474</name>
</gene>
<feature type="region of interest" description="Disordered" evidence="1">
    <location>
        <begin position="568"/>
        <end position="591"/>
    </location>
</feature>
<reference evidence="4" key="2">
    <citation type="submission" date="2023-02" db="EMBL/GenBank/DDBJ databases">
        <authorList>
            <consortium name="DOE Joint Genome Institute"/>
            <person name="Mondo S.J."/>
            <person name="Chang Y."/>
            <person name="Wang Y."/>
            <person name="Ahrendt S."/>
            <person name="Andreopoulos W."/>
            <person name="Barry K."/>
            <person name="Beard J."/>
            <person name="Benny G.L."/>
            <person name="Blankenship S."/>
            <person name="Bonito G."/>
            <person name="Cuomo C."/>
            <person name="Desiro A."/>
            <person name="Gervers K.A."/>
            <person name="Hundley H."/>
            <person name="Kuo A."/>
            <person name="LaButti K."/>
            <person name="Lang B.F."/>
            <person name="Lipzen A."/>
            <person name="O'Donnell K."/>
            <person name="Pangilinan J."/>
            <person name="Reynolds N."/>
            <person name="Sandor L."/>
            <person name="Smith M.W."/>
            <person name="Tsang A."/>
            <person name="Grigoriev I.V."/>
            <person name="Stajich J.E."/>
            <person name="Spatafora J.W."/>
        </authorList>
    </citation>
    <scope>NUCLEOTIDE SEQUENCE</scope>
    <source>
        <strain evidence="4">RSA 2281</strain>
    </source>
</reference>
<feature type="region of interest" description="Disordered" evidence="1">
    <location>
        <begin position="657"/>
        <end position="685"/>
    </location>
</feature>
<dbReference type="SMART" id="SM00325">
    <property type="entry name" value="RhoGEF"/>
    <property type="match status" value="1"/>
</dbReference>
<feature type="compositionally biased region" description="Low complexity" evidence="1">
    <location>
        <begin position="475"/>
        <end position="503"/>
    </location>
</feature>
<dbReference type="PROSITE" id="PS50003">
    <property type="entry name" value="PH_DOMAIN"/>
    <property type="match status" value="1"/>
</dbReference>
<dbReference type="PROSITE" id="PS50010">
    <property type="entry name" value="DH_2"/>
    <property type="match status" value="1"/>
</dbReference>
<feature type="compositionally biased region" description="Polar residues" evidence="1">
    <location>
        <begin position="1051"/>
        <end position="1068"/>
    </location>
</feature>
<dbReference type="Proteomes" id="UP001209540">
    <property type="component" value="Unassembled WGS sequence"/>
</dbReference>
<accession>A0AAD5KRI8</accession>